<comment type="subunit">
    <text evidence="2 8">Tetramer of two alpha and two beta chains.</text>
</comment>
<feature type="active site" description="Proton acceptor" evidence="8">
    <location>
        <position position="85"/>
    </location>
</feature>
<evidence type="ECO:0000256" key="9">
    <source>
        <dbReference type="RuleBase" id="RU003662"/>
    </source>
</evidence>
<feature type="active site" description="Proton acceptor" evidence="8">
    <location>
        <position position="96"/>
    </location>
</feature>
<comment type="pathway">
    <text evidence="1 8">Amino-acid biosynthesis; L-tryptophan biosynthesis; L-tryptophan from chorismate: step 5/5.</text>
</comment>
<dbReference type="GO" id="GO:0005829">
    <property type="term" value="C:cytosol"/>
    <property type="evidence" value="ECO:0007669"/>
    <property type="project" value="TreeGrafter"/>
</dbReference>
<proteinExistence type="inferred from homology"/>
<dbReference type="UniPathway" id="UPA00035">
    <property type="reaction ID" value="UER00044"/>
</dbReference>
<protein>
    <recommendedName>
        <fullName evidence="8">Tryptophan synthase alpha chain</fullName>
        <ecNumber evidence="8">4.2.1.20</ecNumber>
    </recommendedName>
</protein>
<evidence type="ECO:0000256" key="6">
    <source>
        <dbReference type="ARBA" id="ARBA00023239"/>
    </source>
</evidence>
<dbReference type="EMBL" id="WKZA01000024">
    <property type="protein sequence ID" value="MSA94800.1"/>
    <property type="molecule type" value="Genomic_DNA"/>
</dbReference>
<dbReference type="PANTHER" id="PTHR43406">
    <property type="entry name" value="TRYPTOPHAN SYNTHASE, ALPHA CHAIN"/>
    <property type="match status" value="1"/>
</dbReference>
<comment type="similarity">
    <text evidence="8 9">Belongs to the TrpA family.</text>
</comment>
<evidence type="ECO:0000256" key="4">
    <source>
        <dbReference type="ARBA" id="ARBA00022822"/>
    </source>
</evidence>
<dbReference type="GO" id="GO:0004834">
    <property type="term" value="F:tryptophan synthase activity"/>
    <property type="evidence" value="ECO:0007669"/>
    <property type="project" value="UniProtKB-UniRule"/>
</dbReference>
<evidence type="ECO:0000256" key="7">
    <source>
        <dbReference type="ARBA" id="ARBA00049047"/>
    </source>
</evidence>
<comment type="caution">
    <text evidence="10">The sequence shown here is derived from an EMBL/GenBank/DDBJ whole genome shotgun (WGS) entry which is preliminary data.</text>
</comment>
<evidence type="ECO:0000313" key="10">
    <source>
        <dbReference type="EMBL" id="MSA94800.1"/>
    </source>
</evidence>
<dbReference type="InterPro" id="IPR002028">
    <property type="entry name" value="Trp_synthase_suA"/>
</dbReference>
<dbReference type="SUPFAM" id="SSF51366">
    <property type="entry name" value="Ribulose-phoshate binding barrel"/>
    <property type="match status" value="1"/>
</dbReference>
<comment type="catalytic activity">
    <reaction evidence="7 8">
        <text>(1S,2R)-1-C-(indol-3-yl)glycerol 3-phosphate + L-serine = D-glyceraldehyde 3-phosphate + L-tryptophan + H2O</text>
        <dbReference type="Rhea" id="RHEA:10532"/>
        <dbReference type="ChEBI" id="CHEBI:15377"/>
        <dbReference type="ChEBI" id="CHEBI:33384"/>
        <dbReference type="ChEBI" id="CHEBI:57912"/>
        <dbReference type="ChEBI" id="CHEBI:58866"/>
        <dbReference type="ChEBI" id="CHEBI:59776"/>
        <dbReference type="EC" id="4.2.1.20"/>
    </reaction>
</comment>
<evidence type="ECO:0000313" key="11">
    <source>
        <dbReference type="Proteomes" id="UP000462865"/>
    </source>
</evidence>
<dbReference type="AlphaFoldDB" id="A0A7K0IB96"/>
<name>A0A7K0IB96_9ACTN</name>
<dbReference type="Pfam" id="PF00290">
    <property type="entry name" value="Trp_syntA"/>
    <property type="match status" value="1"/>
</dbReference>
<dbReference type="InterPro" id="IPR013785">
    <property type="entry name" value="Aldolase_TIM"/>
</dbReference>
<keyword evidence="6 8" id="KW-0456">Lyase</keyword>
<dbReference type="HAMAP" id="MF_00131">
    <property type="entry name" value="Trp_synth_alpha"/>
    <property type="match status" value="1"/>
</dbReference>
<sequence>MSSIETASAPSTVASASASVELSTAAGTASAASSAVSAATGVARIARALEGGEALVPFVTCGDPDLETTEELVVALAGAGAALVELGIPFSDPTAEGPEVQAANLRALAGGATVDKAFQLVKRVRERTDVPLAFVTYANVVFCHGVERFARRMAEAGVDALVLPDIPFEEKEEFAGPCRAAGVAFASMVAPTSGDRVQAIAQGADGLVCCALSLGAVGAQGDPAEAKDLVERVRRANPDVPCLVDAGTATPEDAAALAAVADGIVVGGAIVRLAAEHGRASAGPAAECLRTLKAAIAEAAGRA</sequence>
<dbReference type="NCBIfam" id="TIGR00262">
    <property type="entry name" value="trpA"/>
    <property type="match status" value="1"/>
</dbReference>
<comment type="function">
    <text evidence="8">The alpha subunit is responsible for the aldol cleavage of indoleglycerol phosphate to indole and glyceraldehyde 3-phosphate.</text>
</comment>
<evidence type="ECO:0000256" key="3">
    <source>
        <dbReference type="ARBA" id="ARBA00022605"/>
    </source>
</evidence>
<dbReference type="Proteomes" id="UP000462865">
    <property type="component" value="Unassembled WGS sequence"/>
</dbReference>
<evidence type="ECO:0000256" key="1">
    <source>
        <dbReference type="ARBA" id="ARBA00004733"/>
    </source>
</evidence>
<accession>A0A7K0IB96</accession>
<dbReference type="EC" id="4.2.1.20" evidence="8"/>
<evidence type="ECO:0000256" key="5">
    <source>
        <dbReference type="ARBA" id="ARBA00023141"/>
    </source>
</evidence>
<keyword evidence="5 8" id="KW-0057">Aromatic amino acid biosynthesis</keyword>
<dbReference type="InterPro" id="IPR011060">
    <property type="entry name" value="RibuloseP-bd_barrel"/>
</dbReference>
<dbReference type="CDD" id="cd04724">
    <property type="entry name" value="Tryptophan_synthase_alpha"/>
    <property type="match status" value="1"/>
</dbReference>
<dbReference type="Gene3D" id="3.20.20.70">
    <property type="entry name" value="Aldolase class I"/>
    <property type="match status" value="1"/>
</dbReference>
<reference evidence="10 11" key="1">
    <citation type="journal article" date="2019" name="Nat. Med.">
        <title>A library of human gut bacterial isolates paired with longitudinal multiomics data enables mechanistic microbiome research.</title>
        <authorList>
            <person name="Poyet M."/>
            <person name="Groussin M."/>
            <person name="Gibbons S.M."/>
            <person name="Avila-Pacheco J."/>
            <person name="Jiang X."/>
            <person name="Kearney S.M."/>
            <person name="Perrotta A.R."/>
            <person name="Berdy B."/>
            <person name="Zhao S."/>
            <person name="Lieberman T.D."/>
            <person name="Swanson P.K."/>
            <person name="Smith M."/>
            <person name="Roesemann S."/>
            <person name="Alexander J.E."/>
            <person name="Rich S.A."/>
            <person name="Livny J."/>
            <person name="Vlamakis H."/>
            <person name="Clish C."/>
            <person name="Bullock K."/>
            <person name="Deik A."/>
            <person name="Scott J."/>
            <person name="Pierce K.A."/>
            <person name="Xavier R.J."/>
            <person name="Alm E.J."/>
        </authorList>
    </citation>
    <scope>NUCLEOTIDE SEQUENCE [LARGE SCALE GENOMIC DNA]</scope>
    <source>
        <strain evidence="10 11">BIOML-A1</strain>
    </source>
</reference>
<keyword evidence="4 8" id="KW-0822">Tryptophan biosynthesis</keyword>
<evidence type="ECO:0000256" key="2">
    <source>
        <dbReference type="ARBA" id="ARBA00011270"/>
    </source>
</evidence>
<keyword evidence="3 8" id="KW-0028">Amino-acid biosynthesis</keyword>
<dbReference type="RefSeq" id="WP_154270355.1">
    <property type="nucleotide sequence ID" value="NZ_JAJCNT010000003.1"/>
</dbReference>
<dbReference type="PANTHER" id="PTHR43406:SF1">
    <property type="entry name" value="TRYPTOPHAN SYNTHASE ALPHA CHAIN, CHLOROPLASTIC"/>
    <property type="match status" value="1"/>
</dbReference>
<gene>
    <name evidence="8 10" type="primary">trpA</name>
    <name evidence="10" type="ORF">GKG38_06945</name>
</gene>
<organism evidence="10 11">
    <name type="scientific">Gordonibacter urolithinfaciens</name>
    <dbReference type="NCBI Taxonomy" id="1335613"/>
    <lineage>
        <taxon>Bacteria</taxon>
        <taxon>Bacillati</taxon>
        <taxon>Actinomycetota</taxon>
        <taxon>Coriobacteriia</taxon>
        <taxon>Eggerthellales</taxon>
        <taxon>Eggerthellaceae</taxon>
        <taxon>Gordonibacter</taxon>
    </lineage>
</organism>
<evidence type="ECO:0000256" key="8">
    <source>
        <dbReference type="HAMAP-Rule" id="MF_00131"/>
    </source>
</evidence>